<dbReference type="Proteomes" id="UP001646157">
    <property type="component" value="Unassembled WGS sequence"/>
</dbReference>
<feature type="domain" description="SH3b" evidence="3">
    <location>
        <begin position="728"/>
        <end position="789"/>
    </location>
</feature>
<dbReference type="PANTHER" id="PTHR34408">
    <property type="entry name" value="FAMILY PROTEIN, PUTATIVE-RELATED"/>
    <property type="match status" value="1"/>
</dbReference>
<proteinExistence type="predicted"/>
<feature type="domain" description="SH3b" evidence="3">
    <location>
        <begin position="324"/>
        <end position="387"/>
    </location>
</feature>
<evidence type="ECO:0000259" key="3">
    <source>
        <dbReference type="SMART" id="SM00287"/>
    </source>
</evidence>
<keyword evidence="5" id="KW-1185">Reference proteome</keyword>
<sequence>MVVLFQVLALLPSKSSAFSEEDLYKAIKLTEDIIISSTKGQELGEIYKNVILYSNKVSVDESFVLQWGNEEILITTSAFEVIEEEKPLKEEKTALGMIHTEDESIQIMNIDQEIVGEIKIGNSLEVFLFNQEYFYVLIGDQKFLVDRSKYEKYLSLYSNGIDEIENENVTDINDENANKDTSIVEQEGSTELTPSENQNEESTAKQPNEKIIDNEPAELNEQKSTFDTKRTLSFTSTSDESDTVRFEPDDNFFTVTTESVPIYDNSFTPMKIIGYLSQGEEYPRTRDYTSWHEIQFGDSTRFVPKEGTVPSDGKSLLNQTNGQSFTGEIQTTKSVDVYDNTGSSLVSFGTLKAGIKLPYIKEYTSWYSVVISGRVGFIKKSGAENLSNISDPNEFTLNDKYFRVTEDHQPIFEKRNGELVEVGYLDKGEYPRTRGYTNWHEIKFNGSTAFVHIDSTVPSDGNNITNLNNQYVNGVRSFLVENDVAVYDNTKPEGLVPFASLKTGVKYQVVNESEHWYRILISGLVGFVRKSDVKGNFLPEDKYFKVRKDTPVYDNRSGSLKQVGILKAGEVYPRRRDYTSWHQIQYSDFFAYVSKDNTVPDSGTTLTNKNTNWKNSLREFAATENIPVYDNTKSGPLIHFGTILEGEHYYIADETPSYWGVILADRIGWVKKENTIAGVIKKFEYTDYDISIDEFLEKQKAVNPQTDLYDIGYVSGDYIQTTSSTSYPKSGTVTDNLRIRSGPTTSGTTTYMITPKGSTLTLLREEDNGWYKVRLPQTWVNAEDDDILHYLDASNFYDDSRGILQFLVLSRNAGLPVSEINGLLTNKGILHGRGEAFIMGSSLYNINEVYLVSHALLETGNGSSKLATGIKVNEVDGKPVPERIVYNMYGIGAYDSDPLKYGAEFAYKQEWFTPEAAIIGGAKFIGETYIHNPDYQQDTLYEMRWNPALPATHQYATDIGWAYKQTAHISSLYSQLNSYILYLNIPRFLDK</sequence>
<gene>
    <name evidence="4" type="ORF">JOC86_002308</name>
</gene>
<name>A0ABS2ND26_9BACI</name>
<dbReference type="InterPro" id="IPR003646">
    <property type="entry name" value="SH3-like_bac-type"/>
</dbReference>
<comment type="caution">
    <text evidence="4">The sequence shown here is derived from an EMBL/GenBank/DDBJ whole genome shotgun (WGS) entry which is preliminary data.</text>
</comment>
<dbReference type="Gene3D" id="2.30.30.40">
    <property type="entry name" value="SH3 Domains"/>
    <property type="match status" value="1"/>
</dbReference>
<evidence type="ECO:0000313" key="4">
    <source>
        <dbReference type="EMBL" id="MBM7585766.1"/>
    </source>
</evidence>
<dbReference type="InterPro" id="IPR002901">
    <property type="entry name" value="MGlyc_endo_b_GlcNAc-like_dom"/>
</dbReference>
<feature type="compositionally biased region" description="Polar residues" evidence="1">
    <location>
        <begin position="184"/>
        <end position="206"/>
    </location>
</feature>
<feature type="domain" description="SH3b" evidence="3">
    <location>
        <begin position="250"/>
        <end position="312"/>
    </location>
</feature>
<accession>A0ABS2ND26</accession>
<dbReference type="PANTHER" id="PTHR34408:SF1">
    <property type="entry name" value="GLYCOSYL HYDROLASE FAMILY 19 DOMAIN-CONTAINING PROTEIN HI_1415"/>
    <property type="match status" value="1"/>
</dbReference>
<organism evidence="4 5">
    <name type="scientific">Rossellomorea pakistanensis</name>
    <dbReference type="NCBI Taxonomy" id="992288"/>
    <lineage>
        <taxon>Bacteria</taxon>
        <taxon>Bacillati</taxon>
        <taxon>Bacillota</taxon>
        <taxon>Bacilli</taxon>
        <taxon>Bacillales</taxon>
        <taxon>Bacillaceae</taxon>
        <taxon>Rossellomorea</taxon>
    </lineage>
</organism>
<dbReference type="EMBL" id="JAFBDZ010000002">
    <property type="protein sequence ID" value="MBM7585766.1"/>
    <property type="molecule type" value="Genomic_DNA"/>
</dbReference>
<dbReference type="SMART" id="SM00047">
    <property type="entry name" value="LYZ2"/>
    <property type="match status" value="1"/>
</dbReference>
<reference evidence="4 5" key="1">
    <citation type="submission" date="2021-01" db="EMBL/GenBank/DDBJ databases">
        <title>Genomic Encyclopedia of Type Strains, Phase IV (KMG-IV): sequencing the most valuable type-strain genomes for metagenomic binning, comparative biology and taxonomic classification.</title>
        <authorList>
            <person name="Goeker M."/>
        </authorList>
    </citation>
    <scope>NUCLEOTIDE SEQUENCE [LARGE SCALE GENOMIC DNA]</scope>
    <source>
        <strain evidence="4 5">DSM 24834</strain>
    </source>
</reference>
<evidence type="ECO:0000313" key="5">
    <source>
        <dbReference type="Proteomes" id="UP001646157"/>
    </source>
</evidence>
<dbReference type="Pfam" id="PF01832">
    <property type="entry name" value="Glucosaminidase"/>
    <property type="match status" value="1"/>
</dbReference>
<keyword evidence="4" id="KW-0326">Glycosidase</keyword>
<feature type="region of interest" description="Disordered" evidence="1">
    <location>
        <begin position="184"/>
        <end position="210"/>
    </location>
</feature>
<keyword evidence="4" id="KW-0378">Hydrolase</keyword>
<evidence type="ECO:0000259" key="2">
    <source>
        <dbReference type="SMART" id="SM00047"/>
    </source>
</evidence>
<dbReference type="InterPro" id="IPR052354">
    <property type="entry name" value="Cell_Wall_Dynamics_Protein"/>
</dbReference>
<evidence type="ECO:0000256" key="1">
    <source>
        <dbReference type="SAM" id="MobiDB-lite"/>
    </source>
</evidence>
<feature type="domain" description="Mannosyl-glycoprotein endo-beta-N-acetylglucosamidase-like" evidence="2">
    <location>
        <begin position="822"/>
        <end position="980"/>
    </location>
</feature>
<dbReference type="Pfam" id="PF08239">
    <property type="entry name" value="SH3_3"/>
    <property type="match status" value="1"/>
</dbReference>
<protein>
    <submittedName>
        <fullName evidence="4">Mannosyl-glycoprotein endo-beta-N-acetylglucosaminidase</fullName>
        <ecNumber evidence="4">3.2.1.96</ecNumber>
    </submittedName>
</protein>
<dbReference type="SMART" id="SM00287">
    <property type="entry name" value="SH3b"/>
    <property type="match status" value="3"/>
</dbReference>
<dbReference type="GO" id="GO:0033925">
    <property type="term" value="F:mannosyl-glycoprotein endo-beta-N-acetylglucosaminidase activity"/>
    <property type="evidence" value="ECO:0007669"/>
    <property type="project" value="UniProtKB-EC"/>
</dbReference>
<dbReference type="EC" id="3.2.1.96" evidence="4"/>